<dbReference type="CDD" id="cd02440">
    <property type="entry name" value="AdoMet_MTases"/>
    <property type="match status" value="1"/>
</dbReference>
<dbReference type="InterPro" id="IPR029063">
    <property type="entry name" value="SAM-dependent_MTases_sf"/>
</dbReference>
<name>K9TIB5_9CYAN</name>
<gene>
    <name evidence="1" type="ORF">Oscil6304_2649</name>
</gene>
<dbReference type="eggNOG" id="COG2227">
    <property type="taxonomic scope" value="Bacteria"/>
</dbReference>
<dbReference type="PANTHER" id="PTHR43861:SF6">
    <property type="entry name" value="METHYLTRANSFERASE TYPE 11"/>
    <property type="match status" value="1"/>
</dbReference>
<dbReference type="HOGENOM" id="CLU_1309112_0_0_3"/>
<evidence type="ECO:0000313" key="1">
    <source>
        <dbReference type="EMBL" id="AFY82265.1"/>
    </source>
</evidence>
<dbReference type="GO" id="GO:0032259">
    <property type="term" value="P:methylation"/>
    <property type="evidence" value="ECO:0007669"/>
    <property type="project" value="UniProtKB-KW"/>
</dbReference>
<dbReference type="KEGG" id="oac:Oscil6304_2649"/>
<dbReference type="AlphaFoldDB" id="K9TIB5"/>
<dbReference type="Gene3D" id="3.40.50.150">
    <property type="entry name" value="Vaccinia Virus protein VP39"/>
    <property type="match status" value="1"/>
</dbReference>
<dbReference type="GO" id="GO:0008168">
    <property type="term" value="F:methyltransferase activity"/>
    <property type="evidence" value="ECO:0007669"/>
    <property type="project" value="UniProtKB-KW"/>
</dbReference>
<keyword evidence="1" id="KW-0808">Transferase</keyword>
<keyword evidence="1" id="KW-0489">Methyltransferase</keyword>
<organism evidence="1 2">
    <name type="scientific">Oscillatoria acuminata PCC 6304</name>
    <dbReference type="NCBI Taxonomy" id="56110"/>
    <lineage>
        <taxon>Bacteria</taxon>
        <taxon>Bacillati</taxon>
        <taxon>Cyanobacteriota</taxon>
        <taxon>Cyanophyceae</taxon>
        <taxon>Oscillatoriophycideae</taxon>
        <taxon>Oscillatoriales</taxon>
        <taxon>Oscillatoriaceae</taxon>
        <taxon>Oscillatoria</taxon>
    </lineage>
</organism>
<keyword evidence="2" id="KW-1185">Reference proteome</keyword>
<dbReference type="Proteomes" id="UP000010367">
    <property type="component" value="Chromosome"/>
</dbReference>
<dbReference type="EMBL" id="CP003607">
    <property type="protein sequence ID" value="AFY82265.1"/>
    <property type="molecule type" value="Genomic_DNA"/>
</dbReference>
<protein>
    <submittedName>
        <fullName evidence="1">Methyltransferase family protein</fullName>
    </submittedName>
</protein>
<sequence>MDYSTSDSENFLIYQNRNFQMIDYLLNQGYVEPGSKVLDFGCGEGNIAQSFSDRNFDVTGVELSESGRTILDKRGLVNYPEIREIPPERRFDLILMIEVIEHLELPLSLLQEAKNRLTEQGIIFVTTPCANSLKTRIVPEKAEPYREPTHIQFFSSQSLELCFQKAGFSKFKRFYLPWMIPNRSPLMKMLDRLLYGIDLNSHLTYFLFKE</sequence>
<proteinExistence type="predicted"/>
<dbReference type="PANTHER" id="PTHR43861">
    <property type="entry name" value="TRANS-ACONITATE 2-METHYLTRANSFERASE-RELATED"/>
    <property type="match status" value="1"/>
</dbReference>
<accession>K9TIB5</accession>
<dbReference type="SUPFAM" id="SSF53335">
    <property type="entry name" value="S-adenosyl-L-methionine-dependent methyltransferases"/>
    <property type="match status" value="1"/>
</dbReference>
<dbReference type="InParanoid" id="K9TIB5"/>
<dbReference type="STRING" id="56110.Oscil6304_2649"/>
<evidence type="ECO:0000313" key="2">
    <source>
        <dbReference type="Proteomes" id="UP000010367"/>
    </source>
</evidence>
<reference evidence="1 2" key="1">
    <citation type="submission" date="2012-06" db="EMBL/GenBank/DDBJ databases">
        <title>Finished chromosome of genome of Oscillatoria acuminata PCC 6304.</title>
        <authorList>
            <consortium name="US DOE Joint Genome Institute"/>
            <person name="Gugger M."/>
            <person name="Coursin T."/>
            <person name="Rippka R."/>
            <person name="Tandeau De Marsac N."/>
            <person name="Huntemann M."/>
            <person name="Wei C.-L."/>
            <person name="Han J."/>
            <person name="Detter J.C."/>
            <person name="Han C."/>
            <person name="Tapia R."/>
            <person name="Davenport K."/>
            <person name="Daligault H."/>
            <person name="Erkkila T."/>
            <person name="Gu W."/>
            <person name="Munk A.C.C."/>
            <person name="Teshima H."/>
            <person name="Xu Y."/>
            <person name="Chain P."/>
            <person name="Chen A."/>
            <person name="Krypides N."/>
            <person name="Mavromatis K."/>
            <person name="Markowitz V."/>
            <person name="Szeto E."/>
            <person name="Ivanova N."/>
            <person name="Mikhailova N."/>
            <person name="Ovchinnikova G."/>
            <person name="Pagani I."/>
            <person name="Pati A."/>
            <person name="Goodwin L."/>
            <person name="Peters L."/>
            <person name="Pitluck S."/>
            <person name="Woyke T."/>
            <person name="Kerfeld C."/>
        </authorList>
    </citation>
    <scope>NUCLEOTIDE SEQUENCE [LARGE SCALE GENOMIC DNA]</scope>
    <source>
        <strain evidence="1 2">PCC 6304</strain>
    </source>
</reference>
<dbReference type="Pfam" id="PF13489">
    <property type="entry name" value="Methyltransf_23"/>
    <property type="match status" value="1"/>
</dbReference>